<evidence type="ECO:0000313" key="1">
    <source>
        <dbReference type="EMBL" id="KGX92110.1"/>
    </source>
</evidence>
<proteinExistence type="predicted"/>
<dbReference type="AlphaFoldDB" id="A0A0A5GLT1"/>
<protein>
    <recommendedName>
        <fullName evidence="3">Glutamate-rich protein GrpB</fullName>
    </recommendedName>
</protein>
<dbReference type="EMBL" id="AVPE01000007">
    <property type="protein sequence ID" value="KGX92110.1"/>
    <property type="molecule type" value="Genomic_DNA"/>
</dbReference>
<organism evidence="1 2">
    <name type="scientific">Pontibacillus halophilus JSM 076056 = DSM 19796</name>
    <dbReference type="NCBI Taxonomy" id="1385510"/>
    <lineage>
        <taxon>Bacteria</taxon>
        <taxon>Bacillati</taxon>
        <taxon>Bacillota</taxon>
        <taxon>Bacilli</taxon>
        <taxon>Bacillales</taxon>
        <taxon>Bacillaceae</taxon>
        <taxon>Pontibacillus</taxon>
    </lineage>
</organism>
<dbReference type="PANTHER" id="PTHR34822:SF1">
    <property type="entry name" value="GRPB FAMILY PROTEIN"/>
    <property type="match status" value="1"/>
</dbReference>
<dbReference type="Gene3D" id="3.30.460.10">
    <property type="entry name" value="Beta Polymerase, domain 2"/>
    <property type="match status" value="1"/>
</dbReference>
<evidence type="ECO:0000313" key="2">
    <source>
        <dbReference type="Proteomes" id="UP000030528"/>
    </source>
</evidence>
<dbReference type="PANTHER" id="PTHR34822">
    <property type="entry name" value="GRPB DOMAIN PROTEIN (AFU_ORTHOLOGUE AFUA_1G01530)"/>
    <property type="match status" value="1"/>
</dbReference>
<reference evidence="1 2" key="1">
    <citation type="submission" date="2013-08" db="EMBL/GenBank/DDBJ databases">
        <authorList>
            <person name="Huang J."/>
            <person name="Wang G."/>
        </authorList>
    </citation>
    <scope>NUCLEOTIDE SEQUENCE [LARGE SCALE GENOMIC DNA]</scope>
    <source>
        <strain evidence="1 2">JSM 076056</strain>
    </source>
</reference>
<dbReference type="OrthoDB" id="9799092at2"/>
<accession>A0A0A5GLT1</accession>
<dbReference type="eggNOG" id="COG2320">
    <property type="taxonomic scope" value="Bacteria"/>
</dbReference>
<dbReference type="InterPro" id="IPR043519">
    <property type="entry name" value="NT_sf"/>
</dbReference>
<dbReference type="RefSeq" id="WP_026799458.1">
    <property type="nucleotide sequence ID" value="NZ_AULI01000002.1"/>
</dbReference>
<dbReference type="Pfam" id="PF04229">
    <property type="entry name" value="GrpB"/>
    <property type="match status" value="1"/>
</dbReference>
<keyword evidence="2" id="KW-1185">Reference proteome</keyword>
<dbReference type="STRING" id="1385510.GCA_000425205_00683"/>
<dbReference type="SUPFAM" id="SSF81301">
    <property type="entry name" value="Nucleotidyltransferase"/>
    <property type="match status" value="1"/>
</dbReference>
<gene>
    <name evidence="1" type="ORF">N781_17525</name>
</gene>
<sequence length="169" mass="19702">MFGLPKDEVYLHPWSGSWEEEYHHEKKKIEQQLPVDSIKIHHIGSTAVKQLSSMPIIDIAIEVPNYEAGMTCIASLEEIGYVYEGENVYPERHYFIKGSPVTHEIHLFEAGSEHLEAQLKFRDFLNQDARARSEYERLKLNLSVANKQDKRRYVDEKTAFIEDVLKKLN</sequence>
<comment type="caution">
    <text evidence="1">The sequence shown here is derived from an EMBL/GenBank/DDBJ whole genome shotgun (WGS) entry which is preliminary data.</text>
</comment>
<dbReference type="Proteomes" id="UP000030528">
    <property type="component" value="Unassembled WGS sequence"/>
</dbReference>
<name>A0A0A5GLT1_9BACI</name>
<dbReference type="InterPro" id="IPR007344">
    <property type="entry name" value="GrpB/CoaE"/>
</dbReference>
<evidence type="ECO:0008006" key="3">
    <source>
        <dbReference type="Google" id="ProtNLM"/>
    </source>
</evidence>